<evidence type="ECO:0000256" key="9">
    <source>
        <dbReference type="ARBA" id="ARBA00023173"/>
    </source>
</evidence>
<keyword evidence="4" id="KW-1003">Cell membrane</keyword>
<evidence type="ECO:0000256" key="6">
    <source>
        <dbReference type="ARBA" id="ARBA00022989"/>
    </source>
</evidence>
<dbReference type="Ensembl" id="ENSCPBT00000001418.1">
    <property type="protein sequence ID" value="ENSCPBP00000001144.1"/>
    <property type="gene ID" value="ENSCPBG00000000922.1"/>
</dbReference>
<evidence type="ECO:0000256" key="3">
    <source>
        <dbReference type="ARBA" id="ARBA00022448"/>
    </source>
</evidence>
<evidence type="ECO:0000256" key="2">
    <source>
        <dbReference type="ARBA" id="ARBA00009849"/>
    </source>
</evidence>
<keyword evidence="9" id="KW-0869">Chloride channel</keyword>
<dbReference type="AlphaFoldDB" id="A0A8C3F0J1"/>
<protein>
    <submittedName>
        <fullName evidence="14">Uncharacterized protein</fullName>
    </submittedName>
</protein>
<evidence type="ECO:0000256" key="5">
    <source>
        <dbReference type="ARBA" id="ARBA00022692"/>
    </source>
</evidence>
<evidence type="ECO:0000256" key="8">
    <source>
        <dbReference type="ARBA" id="ARBA00023136"/>
    </source>
</evidence>
<evidence type="ECO:0000256" key="11">
    <source>
        <dbReference type="ARBA" id="ARBA00023214"/>
    </source>
</evidence>
<comment type="similarity">
    <text evidence="2">Belongs to the tweety family.</text>
</comment>
<keyword evidence="12" id="KW-0407">Ion channel</keyword>
<proteinExistence type="inferred from homology"/>
<comment type="subcellular location">
    <subcellularLocation>
        <location evidence="1">Cell membrane</location>
        <topology evidence="1">Multi-pass membrane protein</topology>
    </subcellularLocation>
</comment>
<feature type="compositionally biased region" description="Basic and acidic residues" evidence="13">
    <location>
        <begin position="53"/>
        <end position="71"/>
    </location>
</feature>
<dbReference type="GeneTree" id="ENSGT00950000186189"/>
<keyword evidence="7" id="KW-0406">Ion transport</keyword>
<keyword evidence="10" id="KW-0325">Glycoprotein</keyword>
<evidence type="ECO:0000256" key="10">
    <source>
        <dbReference type="ARBA" id="ARBA00023180"/>
    </source>
</evidence>
<keyword evidence="3" id="KW-0813">Transport</keyword>
<evidence type="ECO:0000256" key="7">
    <source>
        <dbReference type="ARBA" id="ARBA00023065"/>
    </source>
</evidence>
<reference evidence="14" key="1">
    <citation type="submission" date="2025-08" db="UniProtKB">
        <authorList>
            <consortium name="Ensembl"/>
        </authorList>
    </citation>
    <scope>IDENTIFICATION</scope>
</reference>
<name>A0A8C3F0J1_CHRPI</name>
<evidence type="ECO:0000313" key="14">
    <source>
        <dbReference type="Ensembl" id="ENSCPBP00000001144.1"/>
    </source>
</evidence>
<keyword evidence="11" id="KW-0868">Chloride</keyword>
<evidence type="ECO:0000256" key="13">
    <source>
        <dbReference type="SAM" id="MobiDB-lite"/>
    </source>
</evidence>
<evidence type="ECO:0000256" key="12">
    <source>
        <dbReference type="ARBA" id="ARBA00023303"/>
    </source>
</evidence>
<evidence type="ECO:0000313" key="15">
    <source>
        <dbReference type="Proteomes" id="UP000694380"/>
    </source>
</evidence>
<evidence type="ECO:0000256" key="1">
    <source>
        <dbReference type="ARBA" id="ARBA00004651"/>
    </source>
</evidence>
<dbReference type="InterPro" id="IPR006990">
    <property type="entry name" value="Tweety"/>
</dbReference>
<dbReference type="GO" id="GO:0034707">
    <property type="term" value="C:chloride channel complex"/>
    <property type="evidence" value="ECO:0007669"/>
    <property type="project" value="UniProtKB-KW"/>
</dbReference>
<dbReference type="Proteomes" id="UP000694380">
    <property type="component" value="Unplaced"/>
</dbReference>
<reference evidence="14" key="2">
    <citation type="submission" date="2025-09" db="UniProtKB">
        <authorList>
            <consortium name="Ensembl"/>
        </authorList>
    </citation>
    <scope>IDENTIFICATION</scope>
</reference>
<keyword evidence="8" id="KW-0472">Membrane</keyword>
<keyword evidence="5" id="KW-0812">Transmembrane</keyword>
<dbReference type="Pfam" id="PF04906">
    <property type="entry name" value="Tweety"/>
    <property type="match status" value="1"/>
</dbReference>
<dbReference type="GO" id="GO:0005254">
    <property type="term" value="F:chloride channel activity"/>
    <property type="evidence" value="ECO:0007669"/>
    <property type="project" value="UniProtKB-KW"/>
</dbReference>
<sequence>MGAPQGYQASWWVYLLHQVPRTNFQFEVVESSFAPQDREYQQVRRERGRVRRGGRERWTEAGRRGGRDGRIDGWSNVCAGGKGTNRKRLEGWRRDGWS</sequence>
<evidence type="ECO:0000256" key="4">
    <source>
        <dbReference type="ARBA" id="ARBA00022475"/>
    </source>
</evidence>
<dbReference type="GO" id="GO:0005886">
    <property type="term" value="C:plasma membrane"/>
    <property type="evidence" value="ECO:0007669"/>
    <property type="project" value="UniProtKB-SubCell"/>
</dbReference>
<accession>A0A8C3F0J1</accession>
<keyword evidence="6" id="KW-1133">Transmembrane helix</keyword>
<feature type="region of interest" description="Disordered" evidence="13">
    <location>
        <begin position="40"/>
        <end position="76"/>
    </location>
</feature>
<keyword evidence="15" id="KW-1185">Reference proteome</keyword>
<organism evidence="14 15">
    <name type="scientific">Chrysemys picta bellii</name>
    <name type="common">Western painted turtle</name>
    <name type="synonym">Emys bellii</name>
    <dbReference type="NCBI Taxonomy" id="8478"/>
    <lineage>
        <taxon>Eukaryota</taxon>
        <taxon>Metazoa</taxon>
        <taxon>Chordata</taxon>
        <taxon>Craniata</taxon>
        <taxon>Vertebrata</taxon>
        <taxon>Euteleostomi</taxon>
        <taxon>Archelosauria</taxon>
        <taxon>Testudinata</taxon>
        <taxon>Testudines</taxon>
        <taxon>Cryptodira</taxon>
        <taxon>Durocryptodira</taxon>
        <taxon>Testudinoidea</taxon>
        <taxon>Emydidae</taxon>
        <taxon>Chrysemys</taxon>
    </lineage>
</organism>